<name>A0A0H3C3Q0_BORBZ</name>
<dbReference type="Proteomes" id="UP000006901">
    <property type="component" value="Plasmid ZS7_lp28-4"/>
</dbReference>
<evidence type="ECO:0000313" key="1">
    <source>
        <dbReference type="EMBL" id="ACK75268.1"/>
    </source>
</evidence>
<dbReference type="RefSeq" id="WP_012615026.1">
    <property type="nucleotide sequence ID" value="NC_011785.1"/>
</dbReference>
<sequence>MAINYVQETLDCLETLPYDQKRYKSAAEESIYKEQINKLETYRKSSLL</sequence>
<keyword evidence="1" id="KW-0614">Plasmid</keyword>
<dbReference type="HOGENOM" id="CLU_3150094_0_0_12"/>
<evidence type="ECO:0000313" key="2">
    <source>
        <dbReference type="Proteomes" id="UP000006901"/>
    </source>
</evidence>
<geneLocation type="plasmid" evidence="1 2">
    <name>ZS7_lp28-4</name>
</geneLocation>
<organism evidence="1 2">
    <name type="scientific">Borreliella burgdorferi (strain ZS7)</name>
    <name type="common">Borrelia burgdorferi</name>
    <dbReference type="NCBI Taxonomy" id="445985"/>
    <lineage>
        <taxon>Bacteria</taxon>
        <taxon>Pseudomonadati</taxon>
        <taxon>Spirochaetota</taxon>
        <taxon>Spirochaetia</taxon>
        <taxon>Spirochaetales</taxon>
        <taxon>Borreliaceae</taxon>
        <taxon>Borreliella</taxon>
    </lineage>
</organism>
<reference evidence="1 2" key="1">
    <citation type="journal article" date="2011" name="J. Bacteriol.">
        <title>Whole-genome sequences of thirteen isolates of Borrelia burgdorferi.</title>
        <authorList>
            <person name="Schutzer S.E."/>
            <person name="Fraser-Liggett C.M."/>
            <person name="Casjens S.R."/>
            <person name="Qiu W.G."/>
            <person name="Dunn J.J."/>
            <person name="Mongodin E.F."/>
            <person name="Luft B.J."/>
        </authorList>
    </citation>
    <scope>NUCLEOTIDE SEQUENCE [LARGE SCALE GENOMIC DNA]</scope>
    <source>
        <strain evidence="1 2">ZS7</strain>
        <plasmid evidence="1 2">ZS7_lp28-4</plasmid>
    </source>
</reference>
<dbReference type="AlphaFoldDB" id="A0A0H3C3Q0"/>
<protein>
    <submittedName>
        <fullName evidence="1">Uncharacterized protein</fullName>
    </submittedName>
</protein>
<dbReference type="EMBL" id="CP001207">
    <property type="protein sequence ID" value="ACK75268.1"/>
    <property type="molecule type" value="Genomic_DNA"/>
</dbReference>
<proteinExistence type="predicted"/>
<accession>A0A0H3C3Q0</accession>
<gene>
    <name evidence="1" type="ordered locus">BbuZS7_I14</name>
</gene>
<dbReference type="GeneID" id="56568732"/>
<dbReference type="KEGG" id="bbz:BbuZS7_I14"/>